<dbReference type="Proteomes" id="UP001271007">
    <property type="component" value="Unassembled WGS sequence"/>
</dbReference>
<sequence length="397" mass="45325">MASQLPGAVFRIELETRQRITIATSLNDDVDLTRCNSQAQSPLFNKTPPEVRNLIFYYASQLDRDSPIANTDFSLSGSEYQEYRDTNAGLKPFRYHTAPLETCRQIWLEANHLSFQQAIYNICCTSQHPCGSREDLHTIRAKVDRHVSYLESLTPNNRPNLEHVRIPTHVCLPTDTMHMEWPSQVLRRLNHPTLRNARHFTTLGIVTLAVRFYGWEDQVPRVDCYFGWIEDFVRRLAGLAIPTIRLELEVPVSGSDRIETLVEEVEELKMVKEFHTEFDRGPHGLRRGPNCLVLQPLTEKRSQVGPSHAEQVADGHNPVEGGNEDEGDGWRVYTLIWKLETSDSYFNRAHSASKARTEAKRGEEGAGKVLTGADEAANRYRQLWAKQGSLLRFADDK</sequence>
<comment type="caution">
    <text evidence="2">The sequence shown here is derived from an EMBL/GenBank/DDBJ whole genome shotgun (WGS) entry which is preliminary data.</text>
</comment>
<evidence type="ECO:0000256" key="1">
    <source>
        <dbReference type="SAM" id="MobiDB-lite"/>
    </source>
</evidence>
<evidence type="ECO:0000313" key="3">
    <source>
        <dbReference type="Proteomes" id="UP001271007"/>
    </source>
</evidence>
<accession>A0AAJ0DE14</accession>
<organism evidence="2 3">
    <name type="scientific">Extremus antarcticus</name>
    <dbReference type="NCBI Taxonomy" id="702011"/>
    <lineage>
        <taxon>Eukaryota</taxon>
        <taxon>Fungi</taxon>
        <taxon>Dikarya</taxon>
        <taxon>Ascomycota</taxon>
        <taxon>Pezizomycotina</taxon>
        <taxon>Dothideomycetes</taxon>
        <taxon>Dothideomycetidae</taxon>
        <taxon>Mycosphaerellales</taxon>
        <taxon>Extremaceae</taxon>
        <taxon>Extremus</taxon>
    </lineage>
</organism>
<name>A0AAJ0DE14_9PEZI</name>
<reference evidence="2" key="1">
    <citation type="submission" date="2023-04" db="EMBL/GenBank/DDBJ databases">
        <title>Black Yeasts Isolated from many extreme environments.</title>
        <authorList>
            <person name="Coleine C."/>
            <person name="Stajich J.E."/>
            <person name="Selbmann L."/>
        </authorList>
    </citation>
    <scope>NUCLEOTIDE SEQUENCE</scope>
    <source>
        <strain evidence="2">CCFEE 5312</strain>
    </source>
</reference>
<evidence type="ECO:0000313" key="2">
    <source>
        <dbReference type="EMBL" id="KAK3052299.1"/>
    </source>
</evidence>
<gene>
    <name evidence="2" type="ORF">LTR09_006509</name>
</gene>
<dbReference type="AlphaFoldDB" id="A0AAJ0DE14"/>
<dbReference type="EMBL" id="JAWDJX010000021">
    <property type="protein sequence ID" value="KAK3052299.1"/>
    <property type="molecule type" value="Genomic_DNA"/>
</dbReference>
<feature type="region of interest" description="Disordered" evidence="1">
    <location>
        <begin position="303"/>
        <end position="325"/>
    </location>
</feature>
<proteinExistence type="predicted"/>
<protein>
    <submittedName>
        <fullName evidence="2">Uncharacterized protein</fullName>
    </submittedName>
</protein>
<keyword evidence="3" id="KW-1185">Reference proteome</keyword>